<name>A0A1D8KSC6_9CAUD</name>
<dbReference type="EMBL" id="KU686210">
    <property type="protein sequence ID" value="AOV61580.1"/>
    <property type="molecule type" value="Genomic_DNA"/>
</dbReference>
<dbReference type="KEGG" id="vg:30310060"/>
<dbReference type="GeneID" id="30310060"/>
<evidence type="ECO:0000256" key="1">
    <source>
        <dbReference type="SAM" id="Phobius"/>
    </source>
</evidence>
<keyword evidence="1" id="KW-0812">Transmembrane</keyword>
<proteinExistence type="predicted"/>
<keyword evidence="3" id="KW-1185">Reference proteome</keyword>
<gene>
    <name evidence="2" type="ORF">P090810_107</name>
</gene>
<protein>
    <submittedName>
        <fullName evidence="2">Uncharacterized protein</fullName>
    </submittedName>
</protein>
<dbReference type="RefSeq" id="YP_009325096.1">
    <property type="nucleotide sequence ID" value="NC_031944.1"/>
</dbReference>
<sequence length="47" mass="5188">MEHLLGWALAIVAVPFVLTTIYFGARKGGYYDTDLYDGDGTAHKVLK</sequence>
<evidence type="ECO:0000313" key="2">
    <source>
        <dbReference type="EMBL" id="AOV61580.1"/>
    </source>
</evidence>
<keyword evidence="1" id="KW-0472">Membrane</keyword>
<dbReference type="Proteomes" id="UP000204364">
    <property type="component" value="Segment"/>
</dbReference>
<reference evidence="2 3" key="1">
    <citation type="journal article" date="2016" name="Virology">
        <title>The genomic content and context of auxiliary metabolic genes in marine cyanomyoviruses.</title>
        <authorList>
            <person name="Crummett L.T."/>
            <person name="Puxty R.J."/>
            <person name="Weihe C."/>
            <person name="Marston M.F."/>
            <person name="Martiny J.B."/>
        </authorList>
    </citation>
    <scope>NUCLEOTIDE SEQUENCE [LARGE SCALE GENOMIC DNA]</scope>
    <source>
        <strain evidence="2">0810PA09</strain>
    </source>
</reference>
<evidence type="ECO:0000313" key="3">
    <source>
        <dbReference type="Proteomes" id="UP000204364"/>
    </source>
</evidence>
<accession>A0A1D8KSC6</accession>
<organism evidence="2 3">
    <name type="scientific">Synechococcus phage S-WAM1</name>
    <dbReference type="NCBI Taxonomy" id="1815521"/>
    <lineage>
        <taxon>Viruses</taxon>
        <taxon>Duplodnaviria</taxon>
        <taxon>Heunggongvirae</taxon>
        <taxon>Uroviricota</taxon>
        <taxon>Caudoviricetes</taxon>
        <taxon>Pantevenvirales</taxon>
        <taxon>Kyanoviridae</taxon>
        <taxon>Sokavirus</taxon>
        <taxon>Sokavirus swam1</taxon>
    </lineage>
</organism>
<keyword evidence="1" id="KW-1133">Transmembrane helix</keyword>
<feature type="transmembrane region" description="Helical" evidence="1">
    <location>
        <begin position="6"/>
        <end position="25"/>
    </location>
</feature>